<evidence type="ECO:0000313" key="9">
    <source>
        <dbReference type="Proteomes" id="UP001230207"/>
    </source>
</evidence>
<feature type="transmembrane region" description="Helical" evidence="6">
    <location>
        <begin position="351"/>
        <end position="372"/>
    </location>
</feature>
<dbReference type="SUPFAM" id="SSF103473">
    <property type="entry name" value="MFS general substrate transporter"/>
    <property type="match status" value="1"/>
</dbReference>
<accession>A0ABU0C128</accession>
<dbReference type="PANTHER" id="PTHR43124">
    <property type="entry name" value="PURINE EFFLUX PUMP PBUE"/>
    <property type="match status" value="1"/>
</dbReference>
<evidence type="ECO:0000256" key="5">
    <source>
        <dbReference type="ARBA" id="ARBA00023136"/>
    </source>
</evidence>
<comment type="subcellular location">
    <subcellularLocation>
        <location evidence="1">Cell membrane</location>
        <topology evidence="1">Multi-pass membrane protein</topology>
    </subcellularLocation>
</comment>
<evidence type="ECO:0000256" key="1">
    <source>
        <dbReference type="ARBA" id="ARBA00004651"/>
    </source>
</evidence>
<sequence>MSMMRNATELLLRAQKTDPLIKAVHLINPSGIVVDSTLPGDVKPMPREIVRALVDSVDGRWTAETDTDLISGYSILDEGGSPVGGVVASYPRNELEARSWAIRQRMLLVSVILLVLFSVVSYLALGVRMRGPISELRRIEKQLDSSDEQVPAEASAATVSFPVFSEMLDRASFAYRSAVSELAKFASAAPDALPGNDATASVRFVGIDETDLARNIARRLMPLVAAMVFGSALALAYVAYLGIDESFSPEIAKRTELIGTVANANIQRALEAGVPLEQLVGGQDYFQDLTQNLPEISYLGILPGKPILEIGRKRSAADGVSEFPLLLDGETIGTIVTETDPLYFAAQFRDILLDLSVVLLVIVLFAYELVVVMMASSVTLPIDGLQHVAGLQAASDFSKRLATSGMNVIGRLANRISERAVRLDGMFAEAWRSAMAGQNPEERTRLLESLGQRFGLRTSGAEVLRFCSLSDVRLPLFLFAMADELPLSFFSLYARDADNPITWISPGIVIGLPLAAYLLATLFGAPLVRPLERRFGYRNLFLAGAGMCMFANVGLFAAGNIVHLIACLALNGLGFVLASLSCQDYVLDMLPPTVRSRSIGLIRTAMFSGVFAGTALGGIIADRMGQRAVFIVCAAVTAVSSALIWHYVPQFRAGIGQTGEQEDTRLSFNLLAPMRSARFVAVAFGIIVPLEIVDHVFVSYLLSLQMDALGSSAAGIGRAMMCFFLMLIIGGAAQDKVPQRYSNPTLVAFASSVVSGAVLLVAAAFPSSASMFLAAAGTGLGLGLSGGPQAVLVMDLAEGRLSHLGSSVVLGTTRLLERGGAVAGLVLTGLLTGYIGYSGAVGMIGCLVLFGAVAFALLQTVGKNR</sequence>
<feature type="transmembrane region" description="Helical" evidence="6">
    <location>
        <begin position="535"/>
        <end position="555"/>
    </location>
</feature>
<feature type="transmembrane region" description="Helical" evidence="6">
    <location>
        <begin position="601"/>
        <end position="621"/>
    </location>
</feature>
<dbReference type="InterPro" id="IPR050189">
    <property type="entry name" value="MFS_Efflux_Transporters"/>
</dbReference>
<evidence type="ECO:0000256" key="6">
    <source>
        <dbReference type="SAM" id="Phobius"/>
    </source>
</evidence>
<feature type="transmembrane region" description="Helical" evidence="6">
    <location>
        <begin position="771"/>
        <end position="794"/>
    </location>
</feature>
<dbReference type="InterPro" id="IPR036259">
    <property type="entry name" value="MFS_trans_sf"/>
</dbReference>
<dbReference type="InterPro" id="IPR011701">
    <property type="entry name" value="MFS"/>
</dbReference>
<dbReference type="Pfam" id="PF07690">
    <property type="entry name" value="MFS_1"/>
    <property type="match status" value="1"/>
</dbReference>
<feature type="transmembrane region" description="Helical" evidence="6">
    <location>
        <begin position="815"/>
        <end position="835"/>
    </location>
</feature>
<feature type="transmembrane region" description="Helical" evidence="6">
    <location>
        <begin position="627"/>
        <end position="648"/>
    </location>
</feature>
<feature type="transmembrane region" description="Helical" evidence="6">
    <location>
        <begin position="223"/>
        <end position="243"/>
    </location>
</feature>
<name>A0ABU0C128_9HYPH</name>
<organism evidence="8 9">
    <name type="scientific">Pararhizobium capsulatum DSM 1112</name>
    <dbReference type="NCBI Taxonomy" id="1121113"/>
    <lineage>
        <taxon>Bacteria</taxon>
        <taxon>Pseudomonadati</taxon>
        <taxon>Pseudomonadota</taxon>
        <taxon>Alphaproteobacteria</taxon>
        <taxon>Hyphomicrobiales</taxon>
        <taxon>Rhizobiaceae</taxon>
        <taxon>Rhizobium/Agrobacterium group</taxon>
        <taxon>Pararhizobium</taxon>
    </lineage>
</organism>
<evidence type="ECO:0000313" key="8">
    <source>
        <dbReference type="EMBL" id="MDQ0323634.1"/>
    </source>
</evidence>
<feature type="transmembrane region" description="Helical" evidence="6">
    <location>
        <begin position="841"/>
        <end position="861"/>
    </location>
</feature>
<dbReference type="Gene3D" id="1.20.1250.20">
    <property type="entry name" value="MFS general substrate transporter like domains"/>
    <property type="match status" value="1"/>
</dbReference>
<feature type="domain" description="Major facilitator superfamily (MFS) profile" evidence="7">
    <location>
        <begin position="468"/>
        <end position="863"/>
    </location>
</feature>
<keyword evidence="3 6" id="KW-0812">Transmembrane</keyword>
<evidence type="ECO:0000256" key="3">
    <source>
        <dbReference type="ARBA" id="ARBA00022692"/>
    </source>
</evidence>
<dbReference type="EMBL" id="JAUSVF010000004">
    <property type="protein sequence ID" value="MDQ0323634.1"/>
    <property type="molecule type" value="Genomic_DNA"/>
</dbReference>
<reference evidence="8 9" key="1">
    <citation type="submission" date="2023-07" db="EMBL/GenBank/DDBJ databases">
        <title>Genomic Encyclopedia of Type Strains, Phase IV (KMG-IV): sequencing the most valuable type-strain genomes for metagenomic binning, comparative biology and taxonomic classification.</title>
        <authorList>
            <person name="Goeker M."/>
        </authorList>
    </citation>
    <scope>NUCLEOTIDE SEQUENCE [LARGE SCALE GENOMIC DNA]</scope>
    <source>
        <strain evidence="8 9">DSM 1112</strain>
    </source>
</reference>
<feature type="transmembrane region" description="Helical" evidence="6">
    <location>
        <begin position="679"/>
        <end position="702"/>
    </location>
</feature>
<keyword evidence="2" id="KW-1003">Cell membrane</keyword>
<keyword evidence="4 6" id="KW-1133">Transmembrane helix</keyword>
<proteinExistence type="predicted"/>
<dbReference type="PANTHER" id="PTHR43124:SF3">
    <property type="entry name" value="CHLORAMPHENICOL EFFLUX PUMP RV0191"/>
    <property type="match status" value="1"/>
</dbReference>
<feature type="transmembrane region" description="Helical" evidence="6">
    <location>
        <begin position="745"/>
        <end position="765"/>
    </location>
</feature>
<evidence type="ECO:0000256" key="4">
    <source>
        <dbReference type="ARBA" id="ARBA00022989"/>
    </source>
</evidence>
<gene>
    <name evidence="8" type="ORF">QO002_005841</name>
</gene>
<evidence type="ECO:0000259" key="7">
    <source>
        <dbReference type="PROSITE" id="PS50850"/>
    </source>
</evidence>
<feature type="transmembrane region" description="Helical" evidence="6">
    <location>
        <begin position="106"/>
        <end position="127"/>
    </location>
</feature>
<protein>
    <submittedName>
        <fullName evidence="8">MFS family arabinose efflux permease</fullName>
    </submittedName>
</protein>
<evidence type="ECO:0000256" key="2">
    <source>
        <dbReference type="ARBA" id="ARBA00022475"/>
    </source>
</evidence>
<keyword evidence="9" id="KW-1185">Reference proteome</keyword>
<comment type="caution">
    <text evidence="8">The sequence shown here is derived from an EMBL/GenBank/DDBJ whole genome shotgun (WGS) entry which is preliminary data.</text>
</comment>
<dbReference type="InterPro" id="IPR020846">
    <property type="entry name" value="MFS_dom"/>
</dbReference>
<feature type="transmembrane region" description="Helical" evidence="6">
    <location>
        <begin position="561"/>
        <end position="580"/>
    </location>
</feature>
<feature type="transmembrane region" description="Helical" evidence="6">
    <location>
        <begin position="500"/>
        <end position="523"/>
    </location>
</feature>
<feature type="transmembrane region" description="Helical" evidence="6">
    <location>
        <begin position="708"/>
        <end position="733"/>
    </location>
</feature>
<dbReference type="Proteomes" id="UP001230207">
    <property type="component" value="Unassembled WGS sequence"/>
</dbReference>
<keyword evidence="5 6" id="KW-0472">Membrane</keyword>
<dbReference type="PROSITE" id="PS50850">
    <property type="entry name" value="MFS"/>
    <property type="match status" value="1"/>
</dbReference>